<dbReference type="AlphaFoldDB" id="A0A848P8G9"/>
<proteinExistence type="inferred from homology"/>
<feature type="transmembrane region" description="Helical" evidence="4">
    <location>
        <begin position="30"/>
        <end position="53"/>
    </location>
</feature>
<gene>
    <name evidence="5" type="ORF">HGR00_23665</name>
</gene>
<dbReference type="GO" id="GO:0043107">
    <property type="term" value="P:type IV pilus-dependent motility"/>
    <property type="evidence" value="ECO:0007669"/>
    <property type="project" value="TreeGrafter"/>
</dbReference>
<name>A0A848P8G9_9RALS</name>
<evidence type="ECO:0000256" key="4">
    <source>
        <dbReference type="SAM" id="Phobius"/>
    </source>
</evidence>
<keyword evidence="4" id="KW-0472">Membrane</keyword>
<protein>
    <submittedName>
        <fullName evidence="5">Pilin</fullName>
    </submittedName>
</protein>
<keyword evidence="2" id="KW-0488">Methylation</keyword>
<reference evidence="5 6" key="1">
    <citation type="submission" date="2020-04" db="EMBL/GenBank/DDBJ databases">
        <title>Ralstonia insidiosa genome sequencing and assembly.</title>
        <authorList>
            <person name="Martins R.C.R."/>
            <person name="Perdigao-Neto L.V."/>
            <person name="Levin A.S.S."/>
            <person name="Costa S.F."/>
        </authorList>
    </citation>
    <scope>NUCLEOTIDE SEQUENCE [LARGE SCALE GENOMIC DNA]</scope>
    <source>
        <strain evidence="5 6">5047</strain>
    </source>
</reference>
<organism evidence="5 6">
    <name type="scientific">Ralstonia insidiosa</name>
    <dbReference type="NCBI Taxonomy" id="190721"/>
    <lineage>
        <taxon>Bacteria</taxon>
        <taxon>Pseudomonadati</taxon>
        <taxon>Pseudomonadota</taxon>
        <taxon>Betaproteobacteria</taxon>
        <taxon>Burkholderiales</taxon>
        <taxon>Burkholderiaceae</taxon>
        <taxon>Ralstonia</taxon>
    </lineage>
</organism>
<dbReference type="GO" id="GO:0007155">
    <property type="term" value="P:cell adhesion"/>
    <property type="evidence" value="ECO:0007669"/>
    <property type="project" value="InterPro"/>
</dbReference>
<keyword evidence="4" id="KW-1133">Transmembrane helix</keyword>
<dbReference type="InterPro" id="IPR012902">
    <property type="entry name" value="N_methyl_site"/>
</dbReference>
<comment type="caution">
    <text evidence="5">The sequence shown here is derived from an EMBL/GenBank/DDBJ whole genome shotgun (WGS) entry which is preliminary data.</text>
</comment>
<sequence>MPRKVIEATKTKENEVHMERAVCRPAQSGFTLIELMIVVAIVGILAAIAVPAYQDYVTRSRVTEGLALASSAKTLVSENAIATAAFDQGYASDTKATNNVAAGGIIIDGTNGEITIAYTSKVAPTGANTLVLKPTANDAALSSGNRPVGPIRWDCYAKDVPVRTAGVSLVGTPTLGTNLAPTECR</sequence>
<dbReference type="InterPro" id="IPR045584">
    <property type="entry name" value="Pilin-like"/>
</dbReference>
<dbReference type="Pfam" id="PF07963">
    <property type="entry name" value="N_methyl"/>
    <property type="match status" value="1"/>
</dbReference>
<dbReference type="PANTHER" id="PTHR30093:SF34">
    <property type="entry name" value="PREPILIN PEPTIDASE-DEPENDENT PROTEIN D"/>
    <property type="match status" value="1"/>
</dbReference>
<dbReference type="Proteomes" id="UP000575469">
    <property type="component" value="Unassembled WGS sequence"/>
</dbReference>
<dbReference type="SUPFAM" id="SSF54523">
    <property type="entry name" value="Pili subunits"/>
    <property type="match status" value="1"/>
</dbReference>
<evidence type="ECO:0000256" key="1">
    <source>
        <dbReference type="ARBA" id="ARBA00005233"/>
    </source>
</evidence>
<comment type="similarity">
    <text evidence="1 3">Belongs to the N-Me-Phe pilin family.</text>
</comment>
<dbReference type="Gene3D" id="3.30.700.10">
    <property type="entry name" value="Glycoprotein, Type 4 Pilin"/>
    <property type="match status" value="1"/>
</dbReference>
<evidence type="ECO:0000313" key="5">
    <source>
        <dbReference type="EMBL" id="NMV40916.1"/>
    </source>
</evidence>
<dbReference type="NCBIfam" id="TIGR02532">
    <property type="entry name" value="IV_pilin_GFxxxE"/>
    <property type="match status" value="1"/>
</dbReference>
<dbReference type="InterPro" id="IPR001082">
    <property type="entry name" value="Pilin"/>
</dbReference>
<dbReference type="PANTHER" id="PTHR30093">
    <property type="entry name" value="GENERAL SECRETION PATHWAY PROTEIN G"/>
    <property type="match status" value="1"/>
</dbReference>
<evidence type="ECO:0000256" key="3">
    <source>
        <dbReference type="RuleBase" id="RU000389"/>
    </source>
</evidence>
<evidence type="ECO:0000256" key="2">
    <source>
        <dbReference type="ARBA" id="ARBA00022481"/>
    </source>
</evidence>
<accession>A0A848P8G9</accession>
<evidence type="ECO:0000313" key="6">
    <source>
        <dbReference type="Proteomes" id="UP000575469"/>
    </source>
</evidence>
<keyword evidence="4" id="KW-0812">Transmembrane</keyword>
<keyword evidence="3" id="KW-0281">Fimbrium</keyword>
<dbReference type="PROSITE" id="PS00409">
    <property type="entry name" value="PROKAR_NTER_METHYL"/>
    <property type="match status" value="1"/>
</dbReference>
<dbReference type="GO" id="GO:0044096">
    <property type="term" value="C:type IV pilus"/>
    <property type="evidence" value="ECO:0007669"/>
    <property type="project" value="TreeGrafter"/>
</dbReference>
<dbReference type="EMBL" id="JABBZM010000027">
    <property type="protein sequence ID" value="NMV40916.1"/>
    <property type="molecule type" value="Genomic_DNA"/>
</dbReference>
<dbReference type="Pfam" id="PF00114">
    <property type="entry name" value="Pilin"/>
    <property type="match status" value="1"/>
</dbReference>